<feature type="domain" description="Glycoside hydrolase family 20 catalytic" evidence="7">
    <location>
        <begin position="135"/>
        <end position="478"/>
    </location>
</feature>
<dbReference type="InterPro" id="IPR029018">
    <property type="entry name" value="Hex-like_dom2"/>
</dbReference>
<comment type="caution">
    <text evidence="9">The sequence shown here is derived from an EMBL/GenBank/DDBJ whole genome shotgun (WGS) entry which is preliminary data.</text>
</comment>
<dbReference type="InterPro" id="IPR015882">
    <property type="entry name" value="HEX_bac_N"/>
</dbReference>
<proteinExistence type="inferred from homology"/>
<dbReference type="PRINTS" id="PR00738">
    <property type="entry name" value="GLHYDRLASE20"/>
</dbReference>
<dbReference type="SUPFAM" id="SSF55545">
    <property type="entry name" value="beta-N-acetylhexosaminidase-like domain"/>
    <property type="match status" value="1"/>
</dbReference>
<dbReference type="Proteomes" id="UP000237061">
    <property type="component" value="Unassembled WGS sequence"/>
</dbReference>
<accession>A0A2S3ZV07</accession>
<keyword evidence="10" id="KW-1185">Reference proteome</keyword>
<dbReference type="SUPFAM" id="SSF51445">
    <property type="entry name" value="(Trans)glycosidases"/>
    <property type="match status" value="1"/>
</dbReference>
<dbReference type="GO" id="GO:0005975">
    <property type="term" value="P:carbohydrate metabolic process"/>
    <property type="evidence" value="ECO:0007669"/>
    <property type="project" value="InterPro"/>
</dbReference>
<evidence type="ECO:0000256" key="3">
    <source>
        <dbReference type="ARBA" id="ARBA00012663"/>
    </source>
</evidence>
<evidence type="ECO:0000259" key="8">
    <source>
        <dbReference type="Pfam" id="PF02838"/>
    </source>
</evidence>
<feature type="domain" description="Beta-hexosaminidase bacterial type N-terminal" evidence="8">
    <location>
        <begin position="7"/>
        <end position="131"/>
    </location>
</feature>
<evidence type="ECO:0000256" key="4">
    <source>
        <dbReference type="ARBA" id="ARBA00022801"/>
    </source>
</evidence>
<dbReference type="InterPro" id="IPR017853">
    <property type="entry name" value="GH"/>
</dbReference>
<dbReference type="InterPro" id="IPR025705">
    <property type="entry name" value="Beta_hexosaminidase_sua/sub"/>
</dbReference>
<protein>
    <recommendedName>
        <fullName evidence="3">beta-N-acetylhexosaminidase</fullName>
        <ecNumber evidence="3">3.2.1.52</ecNumber>
    </recommendedName>
</protein>
<dbReference type="EMBL" id="PPXC01000009">
    <property type="protein sequence ID" value="POH73050.1"/>
    <property type="molecule type" value="Genomic_DNA"/>
</dbReference>
<comment type="catalytic activity">
    <reaction evidence="1">
        <text>Hydrolysis of terminal non-reducing N-acetyl-D-hexosamine residues in N-acetyl-beta-D-hexosaminides.</text>
        <dbReference type="EC" id="3.2.1.52"/>
    </reaction>
</comment>
<dbReference type="Pfam" id="PF00728">
    <property type="entry name" value="Glyco_hydro_20"/>
    <property type="match status" value="1"/>
</dbReference>
<dbReference type="Pfam" id="PF02838">
    <property type="entry name" value="Glyco_hydro_20b"/>
    <property type="match status" value="1"/>
</dbReference>
<dbReference type="InterPro" id="IPR015883">
    <property type="entry name" value="Glyco_hydro_20_cat"/>
</dbReference>
<evidence type="ECO:0000256" key="1">
    <source>
        <dbReference type="ARBA" id="ARBA00001231"/>
    </source>
</evidence>
<reference evidence="9 10" key="1">
    <citation type="submission" date="2018-01" db="EMBL/GenBank/DDBJ databases">
        <title>Arthrobacter sp. nov., from glaciers in China.</title>
        <authorList>
            <person name="Liu Q."/>
            <person name="Xin Y.-H."/>
        </authorList>
    </citation>
    <scope>NUCLEOTIDE SEQUENCE [LARGE SCALE GENOMIC DNA]</scope>
    <source>
        <strain evidence="9 10">HLT2-12-2</strain>
    </source>
</reference>
<dbReference type="Gene3D" id="3.20.20.80">
    <property type="entry name" value="Glycosidases"/>
    <property type="match status" value="1"/>
</dbReference>
<dbReference type="GO" id="GO:0030203">
    <property type="term" value="P:glycosaminoglycan metabolic process"/>
    <property type="evidence" value="ECO:0007669"/>
    <property type="project" value="TreeGrafter"/>
</dbReference>
<keyword evidence="4" id="KW-0378">Hydrolase</keyword>
<dbReference type="GO" id="GO:0004563">
    <property type="term" value="F:beta-N-acetylhexosaminidase activity"/>
    <property type="evidence" value="ECO:0007669"/>
    <property type="project" value="UniProtKB-EC"/>
</dbReference>
<sequence>MPFTALPLLPLPVHEEHAAGEFLLSAATTLSCTPGLEPVAIGLQNALRPATGFHLMFDAGDADISLLLDPGLGQAEYTLEVSPGKVEVRGGDAAGVFYGCQTLLQLLPAAIFRTAPVAGVRWAAPACRVADKPRFGWRGTMLDVVRHFMPKREILRFIDLMAMHKLNTLHLHLTDDQGWRVEILRYPKLTQIGAWRRETQMDAGTDAGSDGRPHGGFYTQDDIREIVAYAAARFIDVVPEIETPGHVQAALAAYPELGVQGHAMEVYTRWGINYNVLNVEDSTVGFFNNVFDEIMDLFPGTYIGIGGDECPKDQWLADPRSVERMTELGLDRVEDLQTWFIAQMDKHISARGRRIFGWDEILEGDLAPTATVASWRGMTGALSAARRGHDVVCCPDNLAYFDYRQSELAAEPIPVSIPLTVADVYGFNPVPPGLSPEAEHHILGGQANLWTEYIDSPRMLDYMAFPRLCAMAEVLWSTPEKNLPGFSTRLEAHLSRLDAVGVEYRQSAGPLPWQQRPGIKGRPETVAERAAHIAKIVASIES</sequence>
<organism evidence="9 10">
    <name type="scientific">Arthrobacter glacialis</name>
    <dbReference type="NCBI Taxonomy" id="1664"/>
    <lineage>
        <taxon>Bacteria</taxon>
        <taxon>Bacillati</taxon>
        <taxon>Actinomycetota</taxon>
        <taxon>Actinomycetes</taxon>
        <taxon>Micrococcales</taxon>
        <taxon>Micrococcaceae</taxon>
        <taxon>Arthrobacter</taxon>
    </lineage>
</organism>
<evidence type="ECO:0000313" key="10">
    <source>
        <dbReference type="Proteomes" id="UP000237061"/>
    </source>
</evidence>
<gene>
    <name evidence="9" type="ORF">CVS27_12890</name>
</gene>
<dbReference type="AlphaFoldDB" id="A0A2S3ZV07"/>
<dbReference type="GO" id="GO:0016020">
    <property type="term" value="C:membrane"/>
    <property type="evidence" value="ECO:0007669"/>
    <property type="project" value="TreeGrafter"/>
</dbReference>
<dbReference type="PANTHER" id="PTHR22600:SF57">
    <property type="entry name" value="BETA-N-ACETYLHEXOSAMINIDASE"/>
    <property type="match status" value="1"/>
</dbReference>
<dbReference type="Gene3D" id="3.30.379.10">
    <property type="entry name" value="Chitobiase/beta-hexosaminidase domain 2-like"/>
    <property type="match status" value="1"/>
</dbReference>
<dbReference type="EC" id="3.2.1.52" evidence="3"/>
<comment type="similarity">
    <text evidence="2">Belongs to the glycosyl hydrolase 20 family.</text>
</comment>
<evidence type="ECO:0000313" key="9">
    <source>
        <dbReference type="EMBL" id="POH73050.1"/>
    </source>
</evidence>
<evidence type="ECO:0000256" key="5">
    <source>
        <dbReference type="ARBA" id="ARBA00023295"/>
    </source>
</evidence>
<keyword evidence="5" id="KW-0326">Glycosidase</keyword>
<feature type="active site" description="Proton donor" evidence="6">
    <location>
        <position position="309"/>
    </location>
</feature>
<dbReference type="RefSeq" id="WP_103466143.1">
    <property type="nucleotide sequence ID" value="NZ_PPXC01000009.1"/>
</dbReference>
<evidence type="ECO:0000259" key="7">
    <source>
        <dbReference type="Pfam" id="PF00728"/>
    </source>
</evidence>
<dbReference type="CDD" id="cd06563">
    <property type="entry name" value="GH20_chitobiase-like"/>
    <property type="match status" value="1"/>
</dbReference>
<evidence type="ECO:0000256" key="6">
    <source>
        <dbReference type="PIRSR" id="PIRSR625705-1"/>
    </source>
</evidence>
<name>A0A2S3ZV07_ARTGL</name>
<dbReference type="PANTHER" id="PTHR22600">
    <property type="entry name" value="BETA-HEXOSAMINIDASE"/>
    <property type="match status" value="1"/>
</dbReference>
<evidence type="ECO:0000256" key="2">
    <source>
        <dbReference type="ARBA" id="ARBA00006285"/>
    </source>
</evidence>